<evidence type="ECO:0000313" key="3">
    <source>
        <dbReference type="Proteomes" id="UP000238042"/>
    </source>
</evidence>
<dbReference type="AlphaFoldDB" id="A0A2S8AEB8"/>
<dbReference type="Pfam" id="PF16215">
    <property type="entry name" value="DUF4876"/>
    <property type="match status" value="1"/>
</dbReference>
<dbReference type="EMBL" id="PSZM01000034">
    <property type="protein sequence ID" value="PQL93450.1"/>
    <property type="molecule type" value="Genomic_DNA"/>
</dbReference>
<keyword evidence="3" id="KW-1185">Reference proteome</keyword>
<name>A0A2S8AEB8_9FLAO</name>
<gene>
    <name evidence="2" type="ORF">C4S77_04715</name>
</gene>
<protein>
    <submittedName>
        <fullName evidence="2">DUF4876 domain-containing protein</fullName>
    </submittedName>
</protein>
<keyword evidence="1" id="KW-0732">Signal</keyword>
<dbReference type="InterPro" id="IPR032627">
    <property type="entry name" value="DUF4876"/>
</dbReference>
<evidence type="ECO:0000256" key="1">
    <source>
        <dbReference type="SAM" id="SignalP"/>
    </source>
</evidence>
<comment type="caution">
    <text evidence="2">The sequence shown here is derived from an EMBL/GenBank/DDBJ whole genome shotgun (WGS) entry which is preliminary data.</text>
</comment>
<organism evidence="2 3">
    <name type="scientific">Apibacter adventoris</name>
    <dbReference type="NCBI Taxonomy" id="1679466"/>
    <lineage>
        <taxon>Bacteria</taxon>
        <taxon>Pseudomonadati</taxon>
        <taxon>Bacteroidota</taxon>
        <taxon>Flavobacteriia</taxon>
        <taxon>Flavobacteriales</taxon>
        <taxon>Weeksellaceae</taxon>
        <taxon>Apibacter</taxon>
    </lineage>
</organism>
<accession>A0A2S8AEB8</accession>
<dbReference type="RefSeq" id="WP_105193092.1">
    <property type="nucleotide sequence ID" value="NZ_PSZM01000034.1"/>
</dbReference>
<evidence type="ECO:0000313" key="2">
    <source>
        <dbReference type="EMBL" id="PQL93450.1"/>
    </source>
</evidence>
<feature type="chain" id="PRO_5015553301" evidence="1">
    <location>
        <begin position="23"/>
        <end position="396"/>
    </location>
</feature>
<dbReference type="Proteomes" id="UP000238042">
    <property type="component" value="Unassembled WGS sequence"/>
</dbReference>
<sequence>MKLINKILFNIVIILLFFSCSSDDDMDISSNSKTKVELRLSYPQEIDISSPVNFIVSFKEINSGIETQVESKSPILNIDLISGNYKISVEGVIDNDKAPIKLTGILESISITGENQIIELSVHQSITQKGDLIFEEIYYTGSKNSLTGIPYFGDRYFKLYNNSDYVVYADGLLLAESEFTTNDKNDYSPNIMEQKFAAGGIIILPGKGKDYPIPPRSSIVIAESANNHNAIDKNYINLSSANFEMYSPYDDESVDNPQVPNTSELFNSVSIDKKGVRSYVIARLPENMSKETFLAENSYHYTYNEFGFLMDGDAMAIPNNWIIDAVNLSNGKDPDWILTSTSLDSGWTTCSLHEGDESRYGKSVNRIVTTQIPYKILQDTNNSKKDFKSGKPSLKK</sequence>
<reference evidence="2 3" key="1">
    <citation type="submission" date="2018-02" db="EMBL/GenBank/DDBJ databases">
        <title>Genome sequences of Apibacter spp., gut symbionts of Asian honey bees.</title>
        <authorList>
            <person name="Kwong W.K."/>
            <person name="Steele M.I."/>
            <person name="Moran N.A."/>
        </authorList>
    </citation>
    <scope>NUCLEOTIDE SEQUENCE [LARGE SCALE GENOMIC DNA]</scope>
    <source>
        <strain evidence="3">wkB301</strain>
    </source>
</reference>
<proteinExistence type="predicted"/>
<dbReference type="OrthoDB" id="1409865at2"/>
<dbReference type="PROSITE" id="PS51257">
    <property type="entry name" value="PROKAR_LIPOPROTEIN"/>
    <property type="match status" value="1"/>
</dbReference>
<feature type="signal peptide" evidence="1">
    <location>
        <begin position="1"/>
        <end position="22"/>
    </location>
</feature>